<dbReference type="EMBL" id="VNHX01000037">
    <property type="protein sequence ID" value="TYP87347.1"/>
    <property type="molecule type" value="Genomic_DNA"/>
</dbReference>
<dbReference type="Proteomes" id="UP000325105">
    <property type="component" value="Unassembled WGS sequence"/>
</dbReference>
<evidence type="ECO:0000256" key="1">
    <source>
        <dbReference type="ARBA" id="ARBA00022741"/>
    </source>
</evidence>
<feature type="domain" description="Prokaryotic STING" evidence="4">
    <location>
        <begin position="4"/>
        <end position="88"/>
    </location>
</feature>
<keyword evidence="1" id="KW-0547">Nucleotide-binding</keyword>
<keyword evidence="2" id="KW-0051">Antiviral defense</keyword>
<evidence type="ECO:0000313" key="6">
    <source>
        <dbReference type="Proteomes" id="UP000325105"/>
    </source>
</evidence>
<gene>
    <name evidence="5" type="ORF">BC792_13718</name>
</gene>
<dbReference type="AlphaFoldDB" id="A0A5S5CU82"/>
<sequence length="108" mass="12684">MFKKVSAKRLRDGWQRMKVEPKNVRDYDFSIDVSKVENGELHLVDIPFTLNALNKSIELYSKKEHIGKSVKENLLEYREIRNFTKTLQYLINKSSLTKGIVEIEIVNI</sequence>
<dbReference type="InterPro" id="IPR046876">
    <property type="entry name" value="Prok_STING"/>
</dbReference>
<evidence type="ECO:0000256" key="3">
    <source>
        <dbReference type="ARBA" id="ARBA00034315"/>
    </source>
</evidence>
<accession>A0A5S5CU82</accession>
<evidence type="ECO:0000256" key="2">
    <source>
        <dbReference type="ARBA" id="ARBA00023118"/>
    </source>
</evidence>
<dbReference type="OrthoDB" id="5497289at2"/>
<evidence type="ECO:0000313" key="5">
    <source>
        <dbReference type="EMBL" id="TYP87347.1"/>
    </source>
</evidence>
<dbReference type="CDD" id="cd22659">
    <property type="entry name" value="STING_bact-like"/>
    <property type="match status" value="1"/>
</dbReference>
<keyword evidence="6" id="KW-1185">Reference proteome</keyword>
<proteinExistence type="inferred from homology"/>
<organism evidence="5 6">
    <name type="scientific">Sphingobacterium allocomposti</name>
    <dbReference type="NCBI Taxonomy" id="415956"/>
    <lineage>
        <taxon>Bacteria</taxon>
        <taxon>Pseudomonadati</taxon>
        <taxon>Bacteroidota</taxon>
        <taxon>Sphingobacteriia</taxon>
        <taxon>Sphingobacteriales</taxon>
        <taxon>Sphingobacteriaceae</taxon>
        <taxon>Sphingobacterium</taxon>
    </lineage>
</organism>
<name>A0A5S5CU82_9SPHI</name>
<dbReference type="GO" id="GO:0000166">
    <property type="term" value="F:nucleotide binding"/>
    <property type="evidence" value="ECO:0007669"/>
    <property type="project" value="UniProtKB-KW"/>
</dbReference>
<dbReference type="Pfam" id="PF20300">
    <property type="entry name" value="prok_STING"/>
    <property type="match status" value="1"/>
</dbReference>
<evidence type="ECO:0000259" key="4">
    <source>
        <dbReference type="Pfam" id="PF20300"/>
    </source>
</evidence>
<comment type="caution">
    <text evidence="5">The sequence shown here is derived from an EMBL/GenBank/DDBJ whole genome shotgun (WGS) entry which is preliminary data.</text>
</comment>
<reference evidence="5 6" key="1">
    <citation type="submission" date="2019-07" db="EMBL/GenBank/DDBJ databases">
        <title>Genomic Encyclopedia of Archaeal and Bacterial Type Strains, Phase II (KMG-II): from individual species to whole genera.</title>
        <authorList>
            <person name="Goeker M."/>
        </authorList>
    </citation>
    <scope>NUCLEOTIDE SEQUENCE [LARGE SCALE GENOMIC DNA]</scope>
    <source>
        <strain evidence="5 6">DSM 18850</strain>
    </source>
</reference>
<protein>
    <recommendedName>
        <fullName evidence="4">Prokaryotic STING domain-containing protein</fullName>
    </recommendedName>
</protein>
<dbReference type="GO" id="GO:0051607">
    <property type="term" value="P:defense response to virus"/>
    <property type="evidence" value="ECO:0007669"/>
    <property type="project" value="UniProtKB-KW"/>
</dbReference>
<comment type="similarity">
    <text evidence="3">In the C-terminal section; belongs to the bacterial STING family.</text>
</comment>